<reference evidence="8" key="2">
    <citation type="submission" date="2021-04" db="EMBL/GenBank/DDBJ databases">
        <authorList>
            <person name="Gilroy R."/>
        </authorList>
    </citation>
    <scope>NUCLEOTIDE SEQUENCE</scope>
    <source>
        <strain evidence="8">CHK32-1732</strain>
    </source>
</reference>
<feature type="region of interest" description="Disordered" evidence="6">
    <location>
        <begin position="1"/>
        <end position="59"/>
    </location>
</feature>
<dbReference type="AlphaFoldDB" id="A0A9D1RNV9"/>
<evidence type="ECO:0000256" key="1">
    <source>
        <dbReference type="ARBA" id="ARBA00001231"/>
    </source>
</evidence>
<keyword evidence="4 8" id="KW-0378">Hydrolase</keyword>
<reference evidence="8" key="1">
    <citation type="journal article" date="2021" name="PeerJ">
        <title>Extensive microbial diversity within the chicken gut microbiome revealed by metagenomics and culture.</title>
        <authorList>
            <person name="Gilroy R."/>
            <person name="Ravi A."/>
            <person name="Getino M."/>
            <person name="Pursley I."/>
            <person name="Horton D.L."/>
            <person name="Alikhan N.F."/>
            <person name="Baker D."/>
            <person name="Gharbi K."/>
            <person name="Hall N."/>
            <person name="Watson M."/>
            <person name="Adriaenssens E.M."/>
            <person name="Foster-Nyarko E."/>
            <person name="Jarju S."/>
            <person name="Secka A."/>
            <person name="Antonio M."/>
            <person name="Oren A."/>
            <person name="Chaudhuri R.R."/>
            <person name="La Ragione R."/>
            <person name="Hildebrand F."/>
            <person name="Pallen M.J."/>
        </authorList>
    </citation>
    <scope>NUCLEOTIDE SEQUENCE</scope>
    <source>
        <strain evidence="8">CHK32-1732</strain>
    </source>
</reference>
<gene>
    <name evidence="8" type="ORF">H9870_05205</name>
</gene>
<dbReference type="PANTHER" id="PTHR30480:SF13">
    <property type="entry name" value="BETA-HEXOSAMINIDASE"/>
    <property type="match status" value="1"/>
</dbReference>
<evidence type="ECO:0000256" key="6">
    <source>
        <dbReference type="SAM" id="MobiDB-lite"/>
    </source>
</evidence>
<dbReference type="InterPro" id="IPR017853">
    <property type="entry name" value="GH"/>
</dbReference>
<dbReference type="EC" id="3.2.1.52" evidence="3"/>
<evidence type="ECO:0000259" key="7">
    <source>
        <dbReference type="Pfam" id="PF00933"/>
    </source>
</evidence>
<dbReference type="Gene3D" id="3.20.20.300">
    <property type="entry name" value="Glycoside hydrolase, family 3, N-terminal domain"/>
    <property type="match status" value="1"/>
</dbReference>
<evidence type="ECO:0000256" key="5">
    <source>
        <dbReference type="ARBA" id="ARBA00023295"/>
    </source>
</evidence>
<dbReference type="InterPro" id="IPR001764">
    <property type="entry name" value="Glyco_hydro_3_N"/>
</dbReference>
<feature type="compositionally biased region" description="Low complexity" evidence="6">
    <location>
        <begin position="1"/>
        <end position="51"/>
    </location>
</feature>
<evidence type="ECO:0000313" key="9">
    <source>
        <dbReference type="Proteomes" id="UP000824190"/>
    </source>
</evidence>
<dbReference type="Pfam" id="PF00933">
    <property type="entry name" value="Glyco_hydro_3"/>
    <property type="match status" value="1"/>
</dbReference>
<dbReference type="Proteomes" id="UP000824190">
    <property type="component" value="Unassembled WGS sequence"/>
</dbReference>
<dbReference type="EMBL" id="DXGC01000049">
    <property type="protein sequence ID" value="HIW91044.1"/>
    <property type="molecule type" value="Genomic_DNA"/>
</dbReference>
<accession>A0A9D1RNV9</accession>
<organism evidence="8 9">
    <name type="scientific">Candidatus Corynebacterium avicola</name>
    <dbReference type="NCBI Taxonomy" id="2838527"/>
    <lineage>
        <taxon>Bacteria</taxon>
        <taxon>Bacillati</taxon>
        <taxon>Actinomycetota</taxon>
        <taxon>Actinomycetes</taxon>
        <taxon>Mycobacteriales</taxon>
        <taxon>Corynebacteriaceae</taxon>
        <taxon>Corynebacterium</taxon>
    </lineage>
</organism>
<protein>
    <recommendedName>
        <fullName evidence="3">beta-N-acetylhexosaminidase</fullName>
        <ecNumber evidence="3">3.2.1.52</ecNumber>
    </recommendedName>
</protein>
<evidence type="ECO:0000256" key="3">
    <source>
        <dbReference type="ARBA" id="ARBA00012663"/>
    </source>
</evidence>
<evidence type="ECO:0000313" key="8">
    <source>
        <dbReference type="EMBL" id="HIW91044.1"/>
    </source>
</evidence>
<dbReference type="SUPFAM" id="SSF51445">
    <property type="entry name" value="(Trans)glycosidases"/>
    <property type="match status" value="1"/>
</dbReference>
<proteinExistence type="inferred from homology"/>
<sequence length="406" mass="40855">MAACSSSQEDSDGDSSTTASAESAESAESSGSTDASGTAPGASTSAAPSGTAEDDASCPVPEDLAQLAGSSLAVGIHGFDDAAAAVDAGVRHIFIGSSTDQSILDGQGDPERSISALKDRARAANEANGGGAELAVSVDEEGGQVQRLSEVIGEVPSAQQLADTMQPDQVTDLFAEHGRKMAELGITQDFAPVVDLAGGEQISDNAIGDRSFSDDPAVVSEYAAAAARGLQQSGITPVIKHFPGHGHATGDSHLGTVTTPPIDQMDADLQPFADLLGDTESDGPGIVVMVGHMQTPGLDGPDAPGESTPASLNPAAYEMLRSGVQDGEGYDGVIFTDDLTGMAAITDLHSGPEAVAAALRAGADAPLTSTDANVQATVDAVVDAVNDGSLDRERLEEASARQCALN</sequence>
<dbReference type="InterPro" id="IPR050226">
    <property type="entry name" value="NagZ_Beta-hexosaminidase"/>
</dbReference>
<dbReference type="InterPro" id="IPR036962">
    <property type="entry name" value="Glyco_hydro_3_N_sf"/>
</dbReference>
<dbReference type="GO" id="GO:0009254">
    <property type="term" value="P:peptidoglycan turnover"/>
    <property type="evidence" value="ECO:0007669"/>
    <property type="project" value="TreeGrafter"/>
</dbReference>
<name>A0A9D1RNV9_9CORY</name>
<dbReference type="GO" id="GO:0004563">
    <property type="term" value="F:beta-N-acetylhexosaminidase activity"/>
    <property type="evidence" value="ECO:0007669"/>
    <property type="project" value="UniProtKB-EC"/>
</dbReference>
<evidence type="ECO:0000256" key="4">
    <source>
        <dbReference type="ARBA" id="ARBA00022801"/>
    </source>
</evidence>
<feature type="domain" description="Glycoside hydrolase family 3 N-terminal" evidence="7">
    <location>
        <begin position="110"/>
        <end position="401"/>
    </location>
</feature>
<keyword evidence="5" id="KW-0326">Glycosidase</keyword>
<dbReference type="PANTHER" id="PTHR30480">
    <property type="entry name" value="BETA-HEXOSAMINIDASE-RELATED"/>
    <property type="match status" value="1"/>
</dbReference>
<evidence type="ECO:0000256" key="2">
    <source>
        <dbReference type="ARBA" id="ARBA00005336"/>
    </source>
</evidence>
<comment type="caution">
    <text evidence="8">The sequence shown here is derived from an EMBL/GenBank/DDBJ whole genome shotgun (WGS) entry which is preliminary data.</text>
</comment>
<dbReference type="GO" id="GO:0005975">
    <property type="term" value="P:carbohydrate metabolic process"/>
    <property type="evidence" value="ECO:0007669"/>
    <property type="project" value="InterPro"/>
</dbReference>
<comment type="catalytic activity">
    <reaction evidence="1">
        <text>Hydrolysis of terminal non-reducing N-acetyl-D-hexosamine residues in N-acetyl-beta-D-hexosaminides.</text>
        <dbReference type="EC" id="3.2.1.52"/>
    </reaction>
</comment>
<comment type="similarity">
    <text evidence="2">Belongs to the glycosyl hydrolase 3 family.</text>
</comment>